<accession>A0A4Z0WB90</accession>
<sequence>MPALSVTTRPVLTLLLAVILSAQVLADSEPVLPIALINDSEDVFADYSAERNLGFRLGLEFGTEGTDVRNGWRIELAEYVLDPELWEANLLPGADQLPSEPVWLTPVQARKAHRVIQYAGYLDHLALVAATPANNLPVADESLAFRTFYRWQDVEQALLDWTHGESRLWVTAVNSSLELPAAMRLIEVSPRSSGASVVEDISSESALRNGGRLTNSWPVLLDWLDVLEREAGLAPEQITTWLPDIAGLVALRDHPGLYGVAYYYYDLPDSAANDWLVRTMLEREDRLPSHYVVAGMNSALALLAALDEQDPEAALDAATLADILADLEWQGVQGAMSFDAQGEARQSLFLTRLRQQPQLDWARPVLIEGGRVSTRPD</sequence>
<dbReference type="Gene3D" id="3.40.50.2300">
    <property type="match status" value="2"/>
</dbReference>
<dbReference type="Proteomes" id="UP000297475">
    <property type="component" value="Unassembled WGS sequence"/>
</dbReference>
<dbReference type="InterPro" id="IPR028082">
    <property type="entry name" value="Peripla_BP_I"/>
</dbReference>
<gene>
    <name evidence="4" type="ORF">E4656_16690</name>
</gene>
<evidence type="ECO:0000313" key="4">
    <source>
        <dbReference type="EMBL" id="TGG91356.1"/>
    </source>
</evidence>
<protein>
    <recommendedName>
        <fullName evidence="3">Leucine-binding protein domain-containing protein</fullName>
    </recommendedName>
</protein>
<proteinExistence type="inferred from homology"/>
<dbReference type="RefSeq" id="WP_135484448.1">
    <property type="nucleotide sequence ID" value="NZ_SRMF01000009.1"/>
</dbReference>
<evidence type="ECO:0000313" key="5">
    <source>
        <dbReference type="Proteomes" id="UP000297475"/>
    </source>
</evidence>
<feature type="domain" description="Leucine-binding protein" evidence="3">
    <location>
        <begin position="229"/>
        <end position="354"/>
    </location>
</feature>
<evidence type="ECO:0000256" key="2">
    <source>
        <dbReference type="ARBA" id="ARBA00022729"/>
    </source>
</evidence>
<evidence type="ECO:0000256" key="1">
    <source>
        <dbReference type="ARBA" id="ARBA00010062"/>
    </source>
</evidence>
<keyword evidence="2" id="KW-0732">Signal</keyword>
<reference evidence="4 5" key="1">
    <citation type="submission" date="2019-04" db="EMBL/GenBank/DDBJ databases">
        <title>Natronospirillum operosus gen. nov., sp. nov., a haloalkaliphilic satellite isolated from decaying biomass of laboratory culture of cyanobacterium Geitlerinema sp. and proposal of Natronospirillaceae fam. nov. and Saccharospirillaceae fam. nov.</title>
        <authorList>
            <person name="Kevbrin V."/>
            <person name="Boltyanskaya Y."/>
            <person name="Koziaeva V."/>
            <person name="Grouzdev D.S."/>
            <person name="Park M."/>
            <person name="Cho J."/>
        </authorList>
    </citation>
    <scope>NUCLEOTIDE SEQUENCE [LARGE SCALE GENOMIC DNA]</scope>
    <source>
        <strain evidence="4 5">G-116</strain>
    </source>
</reference>
<dbReference type="Pfam" id="PF13458">
    <property type="entry name" value="Peripla_BP_6"/>
    <property type="match status" value="1"/>
</dbReference>
<keyword evidence="5" id="KW-1185">Reference proteome</keyword>
<comment type="caution">
    <text evidence="4">The sequence shown here is derived from an EMBL/GenBank/DDBJ whole genome shotgun (WGS) entry which is preliminary data.</text>
</comment>
<organism evidence="4 5">
    <name type="scientific">Natronospirillum operosum</name>
    <dbReference type="NCBI Taxonomy" id="2759953"/>
    <lineage>
        <taxon>Bacteria</taxon>
        <taxon>Pseudomonadati</taxon>
        <taxon>Pseudomonadota</taxon>
        <taxon>Gammaproteobacteria</taxon>
        <taxon>Oceanospirillales</taxon>
        <taxon>Natronospirillaceae</taxon>
        <taxon>Natronospirillum</taxon>
    </lineage>
</organism>
<comment type="similarity">
    <text evidence="1">Belongs to the leucine-binding protein family.</text>
</comment>
<dbReference type="EMBL" id="SRMF01000009">
    <property type="protein sequence ID" value="TGG91356.1"/>
    <property type="molecule type" value="Genomic_DNA"/>
</dbReference>
<dbReference type="SUPFAM" id="SSF53822">
    <property type="entry name" value="Periplasmic binding protein-like I"/>
    <property type="match status" value="1"/>
</dbReference>
<evidence type="ECO:0000259" key="3">
    <source>
        <dbReference type="Pfam" id="PF13458"/>
    </source>
</evidence>
<name>A0A4Z0WB90_9GAMM</name>
<dbReference type="AlphaFoldDB" id="A0A4Z0WB90"/>
<dbReference type="InterPro" id="IPR028081">
    <property type="entry name" value="Leu-bd"/>
</dbReference>